<dbReference type="AlphaFoldDB" id="A0AAD2G164"/>
<feature type="chain" id="PRO_5042276584" description="Thioredoxin domain-containing protein" evidence="1">
    <location>
        <begin position="29"/>
        <end position="222"/>
    </location>
</feature>
<dbReference type="Proteomes" id="UP001295423">
    <property type="component" value="Unassembled WGS sequence"/>
</dbReference>
<evidence type="ECO:0000256" key="1">
    <source>
        <dbReference type="SAM" id="SignalP"/>
    </source>
</evidence>
<proteinExistence type="predicted"/>
<gene>
    <name evidence="2" type="ORF">CYCCA115_LOCUS17309</name>
</gene>
<dbReference type="PROSITE" id="PS51318">
    <property type="entry name" value="TAT"/>
    <property type="match status" value="1"/>
</dbReference>
<dbReference type="InterPro" id="IPR006311">
    <property type="entry name" value="TAT_signal"/>
</dbReference>
<feature type="signal peptide" evidence="1">
    <location>
        <begin position="1"/>
        <end position="28"/>
    </location>
</feature>
<protein>
    <recommendedName>
        <fullName evidence="4">Thioredoxin domain-containing protein</fullName>
    </recommendedName>
</protein>
<accession>A0AAD2G164</accession>
<dbReference type="EMBL" id="CAKOGP040001980">
    <property type="protein sequence ID" value="CAJ1958704.1"/>
    <property type="molecule type" value="Genomic_DNA"/>
</dbReference>
<sequence length="222" mass="24279">MMFTSSSNLVSLLLCILSFSRLFLGAYALNPEQIPASRRNFLRTIAATTATAASISSAALLLPTDSAQAAPPIAVIAEELGYFPVQNRNGDLVYVPKKVQRQSTDQAIELAKMLTEKGMVFYGAFWCPHCSRQKEIFGAQAFSLLNYQECAPKGYGFKGVCKDIDGYPSFRSKGGMLRKTIDFSGERPLSYFAEQVGFASFDPSLEGEVPMVGTACKLPQRQ</sequence>
<evidence type="ECO:0008006" key="4">
    <source>
        <dbReference type="Google" id="ProtNLM"/>
    </source>
</evidence>
<keyword evidence="1" id="KW-0732">Signal</keyword>
<dbReference type="PANTHER" id="PTHR34573">
    <property type="entry name" value="VKC DOMAIN-CONTAINING PROTEIN"/>
    <property type="match status" value="1"/>
</dbReference>
<evidence type="ECO:0000313" key="2">
    <source>
        <dbReference type="EMBL" id="CAJ1958704.1"/>
    </source>
</evidence>
<evidence type="ECO:0000313" key="3">
    <source>
        <dbReference type="Proteomes" id="UP001295423"/>
    </source>
</evidence>
<dbReference type="NCBIfam" id="TIGR01409">
    <property type="entry name" value="TAT_signal_seq"/>
    <property type="match status" value="1"/>
</dbReference>
<dbReference type="Gene3D" id="3.40.30.10">
    <property type="entry name" value="Glutaredoxin"/>
    <property type="match status" value="1"/>
</dbReference>
<name>A0AAD2G164_9STRA</name>
<organism evidence="2 3">
    <name type="scientific">Cylindrotheca closterium</name>
    <dbReference type="NCBI Taxonomy" id="2856"/>
    <lineage>
        <taxon>Eukaryota</taxon>
        <taxon>Sar</taxon>
        <taxon>Stramenopiles</taxon>
        <taxon>Ochrophyta</taxon>
        <taxon>Bacillariophyta</taxon>
        <taxon>Bacillariophyceae</taxon>
        <taxon>Bacillariophycidae</taxon>
        <taxon>Bacillariales</taxon>
        <taxon>Bacillariaceae</taxon>
        <taxon>Cylindrotheca</taxon>
    </lineage>
</organism>
<dbReference type="InterPro" id="IPR019546">
    <property type="entry name" value="TAT_signal_bac_arc"/>
</dbReference>
<comment type="caution">
    <text evidence="2">The sequence shown here is derived from an EMBL/GenBank/DDBJ whole genome shotgun (WGS) entry which is preliminary data.</text>
</comment>
<reference evidence="2" key="1">
    <citation type="submission" date="2023-08" db="EMBL/GenBank/DDBJ databases">
        <authorList>
            <person name="Audoor S."/>
            <person name="Bilcke G."/>
        </authorList>
    </citation>
    <scope>NUCLEOTIDE SEQUENCE</scope>
</reference>
<dbReference type="PANTHER" id="PTHR34573:SF1">
    <property type="entry name" value="VITAMIN K EPOXIDE REDUCTASE DOMAIN-CONTAINING PROTEIN"/>
    <property type="match status" value="1"/>
</dbReference>
<keyword evidence="3" id="KW-1185">Reference proteome</keyword>